<evidence type="ECO:0000313" key="3">
    <source>
        <dbReference type="EMBL" id="RHK59421.1"/>
    </source>
</evidence>
<dbReference type="GO" id="GO:0015421">
    <property type="term" value="F:ABC-type oligopeptide transporter activity"/>
    <property type="evidence" value="ECO:0007669"/>
    <property type="project" value="TreeGrafter"/>
</dbReference>
<evidence type="ECO:0000256" key="1">
    <source>
        <dbReference type="SAM" id="Coils"/>
    </source>
</evidence>
<dbReference type="InterPro" id="IPR039421">
    <property type="entry name" value="Type_1_exporter"/>
</dbReference>
<keyword evidence="1" id="KW-0175">Coiled coil</keyword>
<accession>A0A415H115</accession>
<keyword evidence="3" id="KW-0067">ATP-binding</keyword>
<feature type="coiled-coil region" evidence="1">
    <location>
        <begin position="94"/>
        <end position="121"/>
    </location>
</feature>
<dbReference type="GO" id="GO:0016887">
    <property type="term" value="F:ATP hydrolysis activity"/>
    <property type="evidence" value="ECO:0007669"/>
    <property type="project" value="InterPro"/>
</dbReference>
<organism evidence="3 4">
    <name type="scientific">Dorea formicigenerans</name>
    <dbReference type="NCBI Taxonomy" id="39486"/>
    <lineage>
        <taxon>Bacteria</taxon>
        <taxon>Bacillati</taxon>
        <taxon>Bacillota</taxon>
        <taxon>Clostridia</taxon>
        <taxon>Lachnospirales</taxon>
        <taxon>Lachnospiraceae</taxon>
        <taxon>Dorea</taxon>
    </lineage>
</organism>
<feature type="domain" description="ABC transporter" evidence="2">
    <location>
        <begin position="18"/>
        <end position="162"/>
    </location>
</feature>
<dbReference type="CDD" id="cd03228">
    <property type="entry name" value="ABCC_MRP_Like"/>
    <property type="match status" value="1"/>
</dbReference>
<dbReference type="Gene3D" id="3.40.50.300">
    <property type="entry name" value="P-loop containing nucleotide triphosphate hydrolases"/>
    <property type="match status" value="1"/>
</dbReference>
<sequence>MCFENVNFSYGDSNKDILHNINFSIGKNNKRIALVGKNGSGKSTIIKLLLGFYEGYSGNIYVNDSELRDLSKKDYRNRLSILYQDFRLFSMTVNQNVSMEYENEEEQVEDLLKTVNVYEKIKNLPLKTQTVLSKEFDKAGIYLSGGEQQKIGLARTLYRNSRFSNFR</sequence>
<dbReference type="GO" id="GO:0005524">
    <property type="term" value="F:ATP binding"/>
    <property type="evidence" value="ECO:0007669"/>
    <property type="project" value="UniProtKB-KW"/>
</dbReference>
<dbReference type="SUPFAM" id="SSF52540">
    <property type="entry name" value="P-loop containing nucleoside triphosphate hydrolases"/>
    <property type="match status" value="1"/>
</dbReference>
<dbReference type="AlphaFoldDB" id="A0A415H115"/>
<gene>
    <name evidence="3" type="ORF">DW054_16185</name>
</gene>
<evidence type="ECO:0000259" key="2">
    <source>
        <dbReference type="Pfam" id="PF00005"/>
    </source>
</evidence>
<dbReference type="PANTHER" id="PTHR43394">
    <property type="entry name" value="ATP-DEPENDENT PERMEASE MDL1, MITOCHONDRIAL"/>
    <property type="match status" value="1"/>
</dbReference>
<comment type="caution">
    <text evidence="3">The sequence shown here is derived from an EMBL/GenBank/DDBJ whole genome shotgun (WGS) entry which is preliminary data.</text>
</comment>
<keyword evidence="3" id="KW-0547">Nucleotide-binding</keyword>
<proteinExistence type="predicted"/>
<protein>
    <submittedName>
        <fullName evidence="3">ATP-binding cassette domain-containing protein</fullName>
    </submittedName>
</protein>
<name>A0A415H115_9FIRM</name>
<reference evidence="3 4" key="1">
    <citation type="submission" date="2018-08" db="EMBL/GenBank/DDBJ databases">
        <title>A genome reference for cultivated species of the human gut microbiota.</title>
        <authorList>
            <person name="Zou Y."/>
            <person name="Xue W."/>
            <person name="Luo G."/>
        </authorList>
    </citation>
    <scope>NUCLEOTIDE SEQUENCE [LARGE SCALE GENOMIC DNA]</scope>
    <source>
        <strain evidence="3 4">AF42-21</strain>
    </source>
</reference>
<dbReference type="Pfam" id="PF00005">
    <property type="entry name" value="ABC_tran"/>
    <property type="match status" value="1"/>
</dbReference>
<dbReference type="EMBL" id="QRNS01000056">
    <property type="protein sequence ID" value="RHK59421.1"/>
    <property type="molecule type" value="Genomic_DNA"/>
</dbReference>
<evidence type="ECO:0000313" key="4">
    <source>
        <dbReference type="Proteomes" id="UP000284152"/>
    </source>
</evidence>
<dbReference type="Proteomes" id="UP000284152">
    <property type="component" value="Unassembled WGS sequence"/>
</dbReference>
<dbReference type="InterPro" id="IPR003439">
    <property type="entry name" value="ABC_transporter-like_ATP-bd"/>
</dbReference>
<dbReference type="PANTHER" id="PTHR43394:SF1">
    <property type="entry name" value="ATP-BINDING CASSETTE SUB-FAMILY B MEMBER 10, MITOCHONDRIAL"/>
    <property type="match status" value="1"/>
</dbReference>
<dbReference type="InterPro" id="IPR027417">
    <property type="entry name" value="P-loop_NTPase"/>
</dbReference>